<protein>
    <submittedName>
        <fullName evidence="2">Putative secreted protein</fullName>
    </submittedName>
</protein>
<accession>A0A2M4DB25</accession>
<keyword evidence="1" id="KW-0732">Signal</keyword>
<dbReference type="EMBL" id="GGFL01010604">
    <property type="protein sequence ID" value="MBW74782.1"/>
    <property type="molecule type" value="Transcribed_RNA"/>
</dbReference>
<feature type="chain" id="PRO_5014727557" evidence="1">
    <location>
        <begin position="26"/>
        <end position="116"/>
    </location>
</feature>
<dbReference type="AlphaFoldDB" id="A0A2M4DB25"/>
<proteinExistence type="predicted"/>
<organism evidence="2">
    <name type="scientific">Anopheles darlingi</name>
    <name type="common">Mosquito</name>
    <dbReference type="NCBI Taxonomy" id="43151"/>
    <lineage>
        <taxon>Eukaryota</taxon>
        <taxon>Metazoa</taxon>
        <taxon>Ecdysozoa</taxon>
        <taxon>Arthropoda</taxon>
        <taxon>Hexapoda</taxon>
        <taxon>Insecta</taxon>
        <taxon>Pterygota</taxon>
        <taxon>Neoptera</taxon>
        <taxon>Endopterygota</taxon>
        <taxon>Diptera</taxon>
        <taxon>Nematocera</taxon>
        <taxon>Culicoidea</taxon>
        <taxon>Culicidae</taxon>
        <taxon>Anophelinae</taxon>
        <taxon>Anopheles</taxon>
    </lineage>
</organism>
<evidence type="ECO:0000313" key="2">
    <source>
        <dbReference type="EMBL" id="MBW74782.1"/>
    </source>
</evidence>
<sequence>MKCRKRLHHSAGSSVAVVLLVVVEAEVPIGATNTLQYSIKFSSPRVASSFCNSFALSLCTVMPRCSAFGLSRSLRAITALYWATVCDRLARNDSGPSTSRLLTSTLYTFVITPWGR</sequence>
<reference evidence="2" key="1">
    <citation type="submission" date="2018-01" db="EMBL/GenBank/DDBJ databases">
        <title>An insight into the sialome of Amazonian anophelines.</title>
        <authorList>
            <person name="Ribeiro J.M."/>
            <person name="Scarpassa V."/>
            <person name="Calvo E."/>
        </authorList>
    </citation>
    <scope>NUCLEOTIDE SEQUENCE</scope>
</reference>
<feature type="signal peptide" evidence="1">
    <location>
        <begin position="1"/>
        <end position="25"/>
    </location>
</feature>
<evidence type="ECO:0000256" key="1">
    <source>
        <dbReference type="SAM" id="SignalP"/>
    </source>
</evidence>
<name>A0A2M4DB25_ANODA</name>